<feature type="domain" description="MnmG N-terminal" evidence="11">
    <location>
        <begin position="7"/>
        <end position="368"/>
    </location>
</feature>
<keyword evidence="7 10" id="KW-0274">FAD</keyword>
<dbReference type="Proteomes" id="UP000078454">
    <property type="component" value="Unassembled WGS sequence"/>
</dbReference>
<comment type="catalytic activity">
    <reaction evidence="10">
        <text>uridine(54) in tRNA + (6R)-5,10-methylene-5,6,7,8-tetrahydrofolate + NADPH + H(+) = 5-methyluridine(54) in tRNA + (6S)-5,6,7,8-tetrahydrofolate + NADP(+)</text>
        <dbReference type="Rhea" id="RHEA:62372"/>
        <dbReference type="Rhea" id="RHEA-COMP:10167"/>
        <dbReference type="Rhea" id="RHEA-COMP:10193"/>
        <dbReference type="ChEBI" id="CHEBI:15378"/>
        <dbReference type="ChEBI" id="CHEBI:15636"/>
        <dbReference type="ChEBI" id="CHEBI:57453"/>
        <dbReference type="ChEBI" id="CHEBI:57783"/>
        <dbReference type="ChEBI" id="CHEBI:58349"/>
        <dbReference type="ChEBI" id="CHEBI:65315"/>
        <dbReference type="ChEBI" id="CHEBI:74447"/>
        <dbReference type="EC" id="2.1.1.74"/>
    </reaction>
</comment>
<keyword evidence="9 10" id="KW-0520">NAD</keyword>
<dbReference type="HAMAP" id="MF_01037">
    <property type="entry name" value="TrmFO"/>
    <property type="match status" value="1"/>
</dbReference>
<keyword evidence="13" id="KW-1185">Reference proteome</keyword>
<evidence type="ECO:0000259" key="11">
    <source>
        <dbReference type="Pfam" id="PF01134"/>
    </source>
</evidence>
<evidence type="ECO:0000313" key="13">
    <source>
        <dbReference type="Proteomes" id="UP000078454"/>
    </source>
</evidence>
<dbReference type="PROSITE" id="PS01281">
    <property type="entry name" value="GIDA_2"/>
    <property type="match status" value="1"/>
</dbReference>
<dbReference type="GO" id="GO:0005829">
    <property type="term" value="C:cytosol"/>
    <property type="evidence" value="ECO:0007669"/>
    <property type="project" value="TreeGrafter"/>
</dbReference>
<gene>
    <name evidence="10" type="primary">trmFO</name>
    <name evidence="12" type="ORF">A8708_17650</name>
</gene>
<comment type="similarity">
    <text evidence="10">Belongs to the MnmG family. TrmFO subfamily.</text>
</comment>
<feature type="binding site" evidence="10">
    <location>
        <begin position="11"/>
        <end position="16"/>
    </location>
    <ligand>
        <name>FAD</name>
        <dbReference type="ChEBI" id="CHEBI:57692"/>
    </ligand>
</feature>
<dbReference type="OrthoDB" id="9803114at2"/>
<accession>A0A198AL44</accession>
<dbReference type="RefSeq" id="WP_068662586.1">
    <property type="nucleotide sequence ID" value="NZ_LYPB01000048.1"/>
</dbReference>
<dbReference type="GO" id="GO:0050660">
    <property type="term" value="F:flavin adenine dinucleotide binding"/>
    <property type="evidence" value="ECO:0007669"/>
    <property type="project" value="UniProtKB-UniRule"/>
</dbReference>
<keyword evidence="5 10" id="KW-0808">Transferase</keyword>
<dbReference type="FunFam" id="3.50.50.60:FF:000035">
    <property type="entry name" value="Methylenetetrahydrofolate--tRNA-(uracil-5-)-methyltransferase TrmFO"/>
    <property type="match status" value="1"/>
</dbReference>
<dbReference type="FunFam" id="3.50.50.60:FF:000040">
    <property type="entry name" value="Methylenetetrahydrofolate--tRNA-(uracil-5-)-methyltransferase TrmFO"/>
    <property type="match status" value="1"/>
</dbReference>
<dbReference type="PANTHER" id="PTHR11806">
    <property type="entry name" value="GLUCOSE INHIBITED DIVISION PROTEIN A"/>
    <property type="match status" value="1"/>
</dbReference>
<evidence type="ECO:0000256" key="2">
    <source>
        <dbReference type="ARBA" id="ARBA00022490"/>
    </source>
</evidence>
<dbReference type="InterPro" id="IPR020595">
    <property type="entry name" value="MnmG-rel_CS"/>
</dbReference>
<keyword evidence="8 10" id="KW-0521">NADP</keyword>
<dbReference type="STRING" id="1850517.A8708_17650"/>
<evidence type="ECO:0000256" key="9">
    <source>
        <dbReference type="ARBA" id="ARBA00023027"/>
    </source>
</evidence>
<protein>
    <recommendedName>
        <fullName evidence="10">Methylenetetrahydrofolate--tRNA-(uracil-5-)-methyltransferase TrmFO</fullName>
        <ecNumber evidence="10">2.1.1.74</ecNumber>
    </recommendedName>
    <alternativeName>
        <fullName evidence="10">Folate-dependent tRNA (uracil-5-)-methyltransferase</fullName>
    </alternativeName>
    <alternativeName>
        <fullName evidence="10">Folate-dependent tRNA(M-5-U54)-methyltransferase</fullName>
    </alternativeName>
</protein>
<dbReference type="InterPro" id="IPR002218">
    <property type="entry name" value="MnmG-rel"/>
</dbReference>
<dbReference type="NCBIfam" id="NF003739">
    <property type="entry name" value="PRK05335.1"/>
    <property type="match status" value="1"/>
</dbReference>
<dbReference type="EC" id="2.1.1.74" evidence="10"/>
<evidence type="ECO:0000256" key="4">
    <source>
        <dbReference type="ARBA" id="ARBA00022630"/>
    </source>
</evidence>
<name>A0A198AL44_9BACL</name>
<reference evidence="12 13" key="1">
    <citation type="submission" date="2016-05" db="EMBL/GenBank/DDBJ databases">
        <title>Paenibacillus sp. 1ZS3-15 nov., isolated from the rhizosphere soil.</title>
        <authorList>
            <person name="Zhang X.X."/>
            <person name="Zhang J."/>
        </authorList>
    </citation>
    <scope>NUCLEOTIDE SEQUENCE [LARGE SCALE GENOMIC DNA]</scope>
    <source>
        <strain evidence="12 13">1ZS3-15</strain>
    </source>
</reference>
<evidence type="ECO:0000256" key="6">
    <source>
        <dbReference type="ARBA" id="ARBA00022694"/>
    </source>
</evidence>
<evidence type="ECO:0000256" key="7">
    <source>
        <dbReference type="ARBA" id="ARBA00022827"/>
    </source>
</evidence>
<evidence type="ECO:0000256" key="3">
    <source>
        <dbReference type="ARBA" id="ARBA00022603"/>
    </source>
</evidence>
<dbReference type="EMBL" id="LYPB01000048">
    <property type="protein sequence ID" value="OAS21741.1"/>
    <property type="molecule type" value="Genomic_DNA"/>
</dbReference>
<dbReference type="InterPro" id="IPR040131">
    <property type="entry name" value="MnmG_N"/>
</dbReference>
<evidence type="ECO:0000256" key="8">
    <source>
        <dbReference type="ARBA" id="ARBA00022857"/>
    </source>
</evidence>
<dbReference type="GO" id="GO:0030488">
    <property type="term" value="P:tRNA methylation"/>
    <property type="evidence" value="ECO:0007669"/>
    <property type="project" value="TreeGrafter"/>
</dbReference>
<evidence type="ECO:0000256" key="5">
    <source>
        <dbReference type="ARBA" id="ARBA00022679"/>
    </source>
</evidence>
<comment type="caution">
    <text evidence="12">The sequence shown here is derived from an EMBL/GenBank/DDBJ whole genome shotgun (WGS) entry which is preliminary data.</text>
</comment>
<organism evidence="12 13">
    <name type="scientific">Paenibacillus oryzisoli</name>
    <dbReference type="NCBI Taxonomy" id="1850517"/>
    <lineage>
        <taxon>Bacteria</taxon>
        <taxon>Bacillati</taxon>
        <taxon>Bacillota</taxon>
        <taxon>Bacilli</taxon>
        <taxon>Bacillales</taxon>
        <taxon>Paenibacillaceae</taxon>
        <taxon>Paenibacillus</taxon>
    </lineage>
</organism>
<dbReference type="InterPro" id="IPR036188">
    <property type="entry name" value="FAD/NAD-bd_sf"/>
</dbReference>
<comment type="subcellular location">
    <subcellularLocation>
        <location evidence="10">Cytoplasm</location>
    </subcellularLocation>
</comment>
<keyword evidence="4 10" id="KW-0285">Flavoprotein</keyword>
<evidence type="ECO:0000256" key="1">
    <source>
        <dbReference type="ARBA" id="ARBA00001974"/>
    </source>
</evidence>
<dbReference type="AlphaFoldDB" id="A0A198AL44"/>
<dbReference type="NCBIfam" id="TIGR00137">
    <property type="entry name" value="gid_trmFO"/>
    <property type="match status" value="1"/>
</dbReference>
<keyword evidence="3 10" id="KW-0489">Methyltransferase</keyword>
<dbReference type="Pfam" id="PF01134">
    <property type="entry name" value="GIDA"/>
    <property type="match status" value="1"/>
</dbReference>
<dbReference type="GO" id="GO:0002098">
    <property type="term" value="P:tRNA wobble uridine modification"/>
    <property type="evidence" value="ECO:0007669"/>
    <property type="project" value="TreeGrafter"/>
</dbReference>
<comment type="catalytic activity">
    <reaction evidence="10">
        <text>uridine(54) in tRNA + (6R)-5,10-methylene-5,6,7,8-tetrahydrofolate + NADH + H(+) = 5-methyluridine(54) in tRNA + (6S)-5,6,7,8-tetrahydrofolate + NAD(+)</text>
        <dbReference type="Rhea" id="RHEA:16873"/>
        <dbReference type="Rhea" id="RHEA-COMP:10167"/>
        <dbReference type="Rhea" id="RHEA-COMP:10193"/>
        <dbReference type="ChEBI" id="CHEBI:15378"/>
        <dbReference type="ChEBI" id="CHEBI:15636"/>
        <dbReference type="ChEBI" id="CHEBI:57453"/>
        <dbReference type="ChEBI" id="CHEBI:57540"/>
        <dbReference type="ChEBI" id="CHEBI:57945"/>
        <dbReference type="ChEBI" id="CHEBI:65315"/>
        <dbReference type="ChEBI" id="CHEBI:74447"/>
        <dbReference type="EC" id="2.1.1.74"/>
    </reaction>
</comment>
<dbReference type="Gene3D" id="3.50.50.60">
    <property type="entry name" value="FAD/NAD(P)-binding domain"/>
    <property type="match status" value="2"/>
</dbReference>
<evidence type="ECO:0000313" key="12">
    <source>
        <dbReference type="EMBL" id="OAS21741.1"/>
    </source>
</evidence>
<keyword evidence="2 10" id="KW-0963">Cytoplasm</keyword>
<evidence type="ECO:0000256" key="10">
    <source>
        <dbReference type="HAMAP-Rule" id="MF_01037"/>
    </source>
</evidence>
<sequence>MPENQRVTVIGAGLAGSEAAWQIARQGVPVTLYEMRNVRKTPAHITDQFAELVCSNSLRSNGLTNAVGVLKEEMRRMDSLILACADEHAVPAGGALAVDRDGFSQAVTNTLRNHPLIEVRNEELQALPEGITVVATGPLTSPDLAAELKALMGEEYLYFYDAAAPIVEKDSIDMNKVYLASRYDKGEAAYLNCPMTEEEFNVFYEALITAEVAELKEFEKEIYFEGCMPLEVMAKRGKQTVLFGPMKPVGLINPHTGKMPHAVVQLRQDNAAGTLYNLVGFQTHLKWGEQKRVLQLIPGLEQAEFVRYGVMHRNTFINSPKLLEPTYQYKHRESLFFAGQMTGVEGYVESAASGLIAGLNAGRMAKGQDCVVLPAETTLGSMAQYITAAESKHFQPMNANFGLLPALPERIRNKKEKYEQLANRALESIQNFVNTVSE</sequence>
<comment type="function">
    <text evidence="10">Catalyzes the folate-dependent formation of 5-methyl-uridine at position 54 (M-5-U54) in all tRNAs.</text>
</comment>
<dbReference type="SUPFAM" id="SSF51905">
    <property type="entry name" value="FAD/NAD(P)-binding domain"/>
    <property type="match status" value="1"/>
</dbReference>
<proteinExistence type="inferred from homology"/>
<comment type="cofactor">
    <cofactor evidence="1 10">
        <name>FAD</name>
        <dbReference type="ChEBI" id="CHEBI:57692"/>
    </cofactor>
</comment>
<dbReference type="InterPro" id="IPR004417">
    <property type="entry name" value="TrmFO"/>
</dbReference>
<dbReference type="PANTHER" id="PTHR11806:SF2">
    <property type="entry name" value="METHYLENETETRAHYDROFOLATE--TRNA-(URACIL-5-)-METHYLTRANSFERASE TRMFO"/>
    <property type="match status" value="1"/>
</dbReference>
<dbReference type="GO" id="GO:0047151">
    <property type="term" value="F:tRNA (uracil(54)-C5)-methyltransferase activity, 5,10-methylenetetrahydrofolate-dependent"/>
    <property type="evidence" value="ECO:0007669"/>
    <property type="project" value="UniProtKB-UniRule"/>
</dbReference>
<keyword evidence="6 10" id="KW-0819">tRNA processing</keyword>